<feature type="region of interest" description="Disordered" evidence="1">
    <location>
        <begin position="410"/>
        <end position="445"/>
    </location>
</feature>
<protein>
    <submittedName>
        <fullName evidence="2">Uncharacterized protein</fullName>
    </submittedName>
</protein>
<gene>
    <name evidence="2" type="ORF">SPIL2461_LOCUS6142</name>
</gene>
<dbReference type="Proteomes" id="UP000649617">
    <property type="component" value="Unassembled WGS sequence"/>
</dbReference>
<accession>A0A812N241</accession>
<proteinExistence type="predicted"/>
<dbReference type="EMBL" id="CAJNIZ010009080">
    <property type="protein sequence ID" value="CAE7275782.1"/>
    <property type="molecule type" value="Genomic_DNA"/>
</dbReference>
<feature type="compositionally biased region" description="Basic and acidic residues" evidence="1">
    <location>
        <begin position="82"/>
        <end position="94"/>
    </location>
</feature>
<evidence type="ECO:0000313" key="3">
    <source>
        <dbReference type="Proteomes" id="UP000649617"/>
    </source>
</evidence>
<comment type="caution">
    <text evidence="2">The sequence shown here is derived from an EMBL/GenBank/DDBJ whole genome shotgun (WGS) entry which is preliminary data.</text>
</comment>
<evidence type="ECO:0000313" key="2">
    <source>
        <dbReference type="EMBL" id="CAE7275782.1"/>
    </source>
</evidence>
<organism evidence="2 3">
    <name type="scientific">Symbiodinium pilosum</name>
    <name type="common">Dinoflagellate</name>
    <dbReference type="NCBI Taxonomy" id="2952"/>
    <lineage>
        <taxon>Eukaryota</taxon>
        <taxon>Sar</taxon>
        <taxon>Alveolata</taxon>
        <taxon>Dinophyceae</taxon>
        <taxon>Suessiales</taxon>
        <taxon>Symbiodiniaceae</taxon>
        <taxon>Symbiodinium</taxon>
    </lineage>
</organism>
<sequence>MPSDHVWASPRSHHSPSPSVTAVDLIVSSADDASPQQIRNSQEMQLGNLHDALSNEDSPDDLDADDTSQDRDSGSRSPAVMEPRHSEAHGKGEEPAMEMKVLETGMLFTEGLLEDDAFGLGTGYRPEDGHLSISTAFETTFDLEASTKDASPARSEGLDGHVMQKAEMFTTRDAEAQTDQEVKEVHSAPLGAPSLAPRATMLSKQGLQRGPVVPARDANLDVPIRRATSPARSLAAAVTIPVSADSLVNSGKDELQAERELCQRESIAAASLEAQLIAECRRESRVESEATEQQAAIQRAEAETRMQLESARQLRIEAFKAAQEASESSEAAFVLSECKAALEEHDADEERQSELTEENSEIEAALAAETAIVQELRSLCTTESKCYSLAMHECDTLRRELHDLTRILPAQPSQATVTGYSPVSPAASGRLSIPSKPSTPSSAAR</sequence>
<dbReference type="AlphaFoldDB" id="A0A812N241"/>
<feature type="compositionally biased region" description="Polar residues" evidence="1">
    <location>
        <begin position="34"/>
        <end position="45"/>
    </location>
</feature>
<feature type="compositionally biased region" description="Polar residues" evidence="1">
    <location>
        <begin position="411"/>
        <end position="421"/>
    </location>
</feature>
<feature type="compositionally biased region" description="Acidic residues" evidence="1">
    <location>
        <begin position="57"/>
        <end position="67"/>
    </location>
</feature>
<dbReference type="OrthoDB" id="439918at2759"/>
<feature type="compositionally biased region" description="Polar residues" evidence="1">
    <location>
        <begin position="435"/>
        <end position="445"/>
    </location>
</feature>
<keyword evidence="3" id="KW-1185">Reference proteome</keyword>
<evidence type="ECO:0000256" key="1">
    <source>
        <dbReference type="SAM" id="MobiDB-lite"/>
    </source>
</evidence>
<reference evidence="2" key="1">
    <citation type="submission" date="2021-02" db="EMBL/GenBank/DDBJ databases">
        <authorList>
            <person name="Dougan E. K."/>
            <person name="Rhodes N."/>
            <person name="Thang M."/>
            <person name="Chan C."/>
        </authorList>
    </citation>
    <scope>NUCLEOTIDE SEQUENCE</scope>
</reference>
<name>A0A812N241_SYMPI</name>
<feature type="region of interest" description="Disordered" evidence="1">
    <location>
        <begin position="1"/>
        <end position="97"/>
    </location>
</feature>